<feature type="transmembrane region" description="Helical" evidence="1">
    <location>
        <begin position="106"/>
        <end position="126"/>
    </location>
</feature>
<feature type="transmembrane region" description="Helical" evidence="1">
    <location>
        <begin position="60"/>
        <end position="85"/>
    </location>
</feature>
<feature type="transmembrane region" description="Helical" evidence="1">
    <location>
        <begin position="179"/>
        <end position="201"/>
    </location>
</feature>
<dbReference type="InterPro" id="IPR003675">
    <property type="entry name" value="Rce1/LyrA-like_dom"/>
</dbReference>
<evidence type="ECO:0000259" key="2">
    <source>
        <dbReference type="Pfam" id="PF02517"/>
    </source>
</evidence>
<organism evidence="3 4">
    <name type="scientific">Brevibacillus formosus</name>
    <dbReference type="NCBI Taxonomy" id="54913"/>
    <lineage>
        <taxon>Bacteria</taxon>
        <taxon>Bacillati</taxon>
        <taxon>Bacillota</taxon>
        <taxon>Bacilli</taxon>
        <taxon>Bacillales</taxon>
        <taxon>Paenibacillaceae</taxon>
        <taxon>Brevibacillus</taxon>
    </lineage>
</organism>
<feature type="transmembrane region" description="Helical" evidence="1">
    <location>
        <begin position="305"/>
        <end position="324"/>
    </location>
</feature>
<dbReference type="PANTHER" id="PTHR36435:SF1">
    <property type="entry name" value="CAAX AMINO TERMINAL PROTEASE FAMILY PROTEIN"/>
    <property type="match status" value="1"/>
</dbReference>
<feature type="transmembrane region" description="Helical" evidence="1">
    <location>
        <begin position="21"/>
        <end position="40"/>
    </location>
</feature>
<keyword evidence="3" id="KW-0645">Protease</keyword>
<evidence type="ECO:0000313" key="4">
    <source>
        <dbReference type="Proteomes" id="UP000197781"/>
    </source>
</evidence>
<dbReference type="Proteomes" id="UP000197781">
    <property type="component" value="Chromosome"/>
</dbReference>
<accession>A0A220MNI2</accession>
<feature type="transmembrane region" description="Helical" evidence="1">
    <location>
        <begin position="282"/>
        <end position="298"/>
    </location>
</feature>
<dbReference type="KEGG" id="bfm:BP422_25660"/>
<dbReference type="InterPro" id="IPR052710">
    <property type="entry name" value="CAAX_protease"/>
</dbReference>
<feature type="transmembrane region" description="Helical" evidence="1">
    <location>
        <begin position="138"/>
        <end position="159"/>
    </location>
</feature>
<keyword evidence="3" id="KW-0378">Hydrolase</keyword>
<feature type="domain" description="CAAX prenyl protease 2/Lysostaphin resistance protein A-like" evidence="2">
    <location>
        <begin position="232"/>
        <end position="317"/>
    </location>
</feature>
<evidence type="ECO:0000313" key="3">
    <source>
        <dbReference type="EMBL" id="ASJ56626.1"/>
    </source>
</evidence>
<dbReference type="AlphaFoldDB" id="A0A220MNI2"/>
<gene>
    <name evidence="3" type="ORF">BP422_25660</name>
</gene>
<dbReference type="GO" id="GO:0006508">
    <property type="term" value="P:proteolysis"/>
    <property type="evidence" value="ECO:0007669"/>
    <property type="project" value="UniProtKB-KW"/>
</dbReference>
<dbReference type="Pfam" id="PF02517">
    <property type="entry name" value="Rce1-like"/>
    <property type="match status" value="1"/>
</dbReference>
<dbReference type="PANTHER" id="PTHR36435">
    <property type="entry name" value="SLR1288 PROTEIN"/>
    <property type="match status" value="1"/>
</dbReference>
<keyword evidence="1" id="KW-0472">Membrane</keyword>
<name>A0A220MNI2_9BACL</name>
<dbReference type="GO" id="GO:0004175">
    <property type="term" value="F:endopeptidase activity"/>
    <property type="evidence" value="ECO:0007669"/>
    <property type="project" value="UniProtKB-ARBA"/>
</dbReference>
<sequence length="325" mass="36489">MLTGPGLSLASGIRRQKSTPWAIMLFIGYWLMFAAELSMIRFHKGEDGKWVATTVGQPEVWLGLLAFAVTVFSFIATVGFIVSLLRERRQPTSWLWQYDELTGNDVLHIVAWLHVFQTGVLLLYGFVLEGTFFSTGTIGGILESAIFQLFLLILIPLWFRGRLGEIGVRRPVRLGQMLLMLAALFLLIALVLDTVVTNPIADWFGLSLSSEREQQIEKEIVQAKETDILAAITSLLVIGILVPIAEEILFRGVIQTYLVQRIGPVLGIFVSSLWFGLLHMDIALFVPLFVIGLLLGFVRHRYQSIWGAVLLHALNNMTGVLYYFH</sequence>
<proteinExistence type="predicted"/>
<dbReference type="EMBL" id="CP018145">
    <property type="protein sequence ID" value="ASJ56626.1"/>
    <property type="molecule type" value="Genomic_DNA"/>
</dbReference>
<protein>
    <submittedName>
        <fullName evidence="3">CAAX protease family protein</fullName>
    </submittedName>
</protein>
<reference evidence="3 4" key="1">
    <citation type="submission" date="2016-11" db="EMBL/GenBank/DDBJ databases">
        <authorList>
            <person name="Jaros S."/>
            <person name="Januszkiewicz K."/>
            <person name="Wedrychowicz H."/>
        </authorList>
    </citation>
    <scope>NUCLEOTIDE SEQUENCE [LARGE SCALE GENOMIC DNA]</scope>
    <source>
        <strain evidence="3 4">NF2</strain>
    </source>
</reference>
<evidence type="ECO:0000256" key="1">
    <source>
        <dbReference type="SAM" id="Phobius"/>
    </source>
</evidence>
<keyword evidence="1" id="KW-1133">Transmembrane helix</keyword>
<feature type="transmembrane region" description="Helical" evidence="1">
    <location>
        <begin position="257"/>
        <end position="276"/>
    </location>
</feature>
<keyword evidence="1" id="KW-0812">Transmembrane</keyword>
<dbReference type="RefSeq" id="WP_088910175.1">
    <property type="nucleotide sequence ID" value="NZ_CP018145.1"/>
</dbReference>
<feature type="transmembrane region" description="Helical" evidence="1">
    <location>
        <begin position="228"/>
        <end position="245"/>
    </location>
</feature>
<dbReference type="GO" id="GO:0080120">
    <property type="term" value="P:CAAX-box protein maturation"/>
    <property type="evidence" value="ECO:0007669"/>
    <property type="project" value="UniProtKB-ARBA"/>
</dbReference>